<reference evidence="2 3" key="1">
    <citation type="submission" date="2020-01" db="EMBL/GenBank/DDBJ databases">
        <title>Insect and environment-associated Actinomycetes.</title>
        <authorList>
            <person name="Currrie C."/>
            <person name="Chevrette M."/>
            <person name="Carlson C."/>
            <person name="Stubbendieck R."/>
            <person name="Wendt-Pienkowski E."/>
        </authorList>
    </citation>
    <scope>NUCLEOTIDE SEQUENCE [LARGE SCALE GENOMIC DNA]</scope>
    <source>
        <strain evidence="2 3">SID8386</strain>
    </source>
</reference>
<dbReference type="InterPro" id="IPR022742">
    <property type="entry name" value="Hydrolase_4"/>
</dbReference>
<dbReference type="EMBL" id="JAAGNC010000212">
    <property type="protein sequence ID" value="NEC62352.1"/>
    <property type="molecule type" value="Genomic_DNA"/>
</dbReference>
<evidence type="ECO:0000259" key="1">
    <source>
        <dbReference type="Pfam" id="PF12146"/>
    </source>
</evidence>
<sequence length="252" mass="26611">MVRTDYAGWGAAGPRPELNQKSNADAIVDIVTAAHSASDKLSNDWIAAGHSEGGGAALWTAGLSDHARAKYTLKGAIAIAPTGPGILKFIYDVINGKPISQLVQMLLAWTVVGAHVTDPTIDLHQLVTDHMMPQVDAAKASCKTAQLPQLQPGQYLKSGKETDKLAAFLRRQDPSALTMKVPVLIIQGDKDQTTVTPDTTQQMIQSLCGHGASIEYESYQGENHGSVIGASRKDAFSFAASAFAGSAPKNSC</sequence>
<evidence type="ECO:0000313" key="2">
    <source>
        <dbReference type="EMBL" id="NEC62352.1"/>
    </source>
</evidence>
<comment type="caution">
    <text evidence="2">The sequence shown here is derived from an EMBL/GenBank/DDBJ whole genome shotgun (WGS) entry which is preliminary data.</text>
</comment>
<name>A0ABX0C6P2_9PSEU</name>
<dbReference type="PANTHER" id="PTHR34853:SF1">
    <property type="entry name" value="LIPASE 5"/>
    <property type="match status" value="1"/>
</dbReference>
<dbReference type="Gene3D" id="3.40.50.1820">
    <property type="entry name" value="alpha/beta hydrolase"/>
    <property type="match status" value="2"/>
</dbReference>
<protein>
    <recommendedName>
        <fullName evidence="1">Serine aminopeptidase S33 domain-containing protein</fullName>
    </recommendedName>
</protein>
<dbReference type="Proteomes" id="UP000470404">
    <property type="component" value="Unassembled WGS sequence"/>
</dbReference>
<keyword evidence="3" id="KW-1185">Reference proteome</keyword>
<accession>A0ABX0C6P2</accession>
<dbReference type="Pfam" id="PF12146">
    <property type="entry name" value="Hydrolase_4"/>
    <property type="match status" value="1"/>
</dbReference>
<gene>
    <name evidence="2" type="ORF">G3I59_43800</name>
</gene>
<dbReference type="InterPro" id="IPR005152">
    <property type="entry name" value="Lipase_secreted"/>
</dbReference>
<feature type="domain" description="Serine aminopeptidase S33" evidence="1">
    <location>
        <begin position="3"/>
        <end position="221"/>
    </location>
</feature>
<dbReference type="InterPro" id="IPR029058">
    <property type="entry name" value="AB_hydrolase_fold"/>
</dbReference>
<organism evidence="2 3">
    <name type="scientific">Amycolatopsis rubida</name>
    <dbReference type="NCBI Taxonomy" id="112413"/>
    <lineage>
        <taxon>Bacteria</taxon>
        <taxon>Bacillati</taxon>
        <taxon>Actinomycetota</taxon>
        <taxon>Actinomycetes</taxon>
        <taxon>Pseudonocardiales</taxon>
        <taxon>Pseudonocardiaceae</taxon>
        <taxon>Amycolatopsis</taxon>
    </lineage>
</organism>
<evidence type="ECO:0000313" key="3">
    <source>
        <dbReference type="Proteomes" id="UP000470404"/>
    </source>
</evidence>
<proteinExistence type="predicted"/>
<dbReference type="SUPFAM" id="SSF53474">
    <property type="entry name" value="alpha/beta-Hydrolases"/>
    <property type="match status" value="1"/>
</dbReference>
<dbReference type="PANTHER" id="PTHR34853">
    <property type="match status" value="1"/>
</dbReference>